<evidence type="ECO:0000313" key="3">
    <source>
        <dbReference type="Proteomes" id="UP000092665"/>
    </source>
</evidence>
<feature type="region of interest" description="Disordered" evidence="1">
    <location>
        <begin position="95"/>
        <end position="159"/>
    </location>
</feature>
<protein>
    <submittedName>
        <fullName evidence="2">Uncharacterized protein</fullName>
    </submittedName>
</protein>
<accession>A0A1B8YHH5</accession>
<dbReference type="AlphaFoldDB" id="A0A1B8YHH5"/>
<dbReference type="EMBL" id="LOIC01000064">
    <property type="protein sequence ID" value="OCA54584.1"/>
    <property type="molecule type" value="Genomic_DNA"/>
</dbReference>
<keyword evidence="3" id="KW-1185">Reference proteome</keyword>
<gene>
    <name evidence="2" type="ORF">Phpb_02345</name>
</gene>
<sequence>MQGRRLFPGQGVRRGNVSQPAAFLNQCGFAAAGVAHHQVPGALVEIIPGPQMALQPGFPVMEITVLTGDVGQHRIDGFQFHFQPEFFKLAQAAPDFYPDNAQGQQEEDDRRQPAGRQGFQRAGLFELPVGTPPPQPDKGDTGQEGQYQRGGGFQWRQTRPRRFFDIF</sequence>
<name>A0A1B8YHH5_9GAMM</name>
<evidence type="ECO:0000256" key="1">
    <source>
        <dbReference type="SAM" id="MobiDB-lite"/>
    </source>
</evidence>
<organism evidence="2 3">
    <name type="scientific">Photorhabdus namnaonensis</name>
    <dbReference type="NCBI Taxonomy" id="1851568"/>
    <lineage>
        <taxon>Bacteria</taxon>
        <taxon>Pseudomonadati</taxon>
        <taxon>Pseudomonadota</taxon>
        <taxon>Gammaproteobacteria</taxon>
        <taxon>Enterobacterales</taxon>
        <taxon>Morganellaceae</taxon>
        <taxon>Photorhabdus</taxon>
    </lineage>
</organism>
<proteinExistence type="predicted"/>
<evidence type="ECO:0000313" key="2">
    <source>
        <dbReference type="EMBL" id="OCA54584.1"/>
    </source>
</evidence>
<dbReference type="Proteomes" id="UP000092665">
    <property type="component" value="Unassembled WGS sequence"/>
</dbReference>
<reference evidence="3" key="1">
    <citation type="submission" date="2015-11" db="EMBL/GenBank/DDBJ databases">
        <authorList>
            <person name="Tobias N.J."/>
            <person name="Mishra B."/>
            <person name="Gupta D.K."/>
            <person name="Thines M."/>
            <person name="Stinear T.P."/>
            <person name="Bode H.B."/>
        </authorList>
    </citation>
    <scope>NUCLEOTIDE SEQUENCE [LARGE SCALE GENOMIC DNA]</scope>
    <source>
        <strain evidence="3">PB45.5</strain>
    </source>
</reference>
<comment type="caution">
    <text evidence="2">The sequence shown here is derived from an EMBL/GenBank/DDBJ whole genome shotgun (WGS) entry which is preliminary data.</text>
</comment>